<proteinExistence type="predicted"/>
<organism evidence="6 7">
    <name type="scientific">Frankliniella fusca</name>
    <dbReference type="NCBI Taxonomy" id="407009"/>
    <lineage>
        <taxon>Eukaryota</taxon>
        <taxon>Metazoa</taxon>
        <taxon>Ecdysozoa</taxon>
        <taxon>Arthropoda</taxon>
        <taxon>Hexapoda</taxon>
        <taxon>Insecta</taxon>
        <taxon>Pterygota</taxon>
        <taxon>Neoptera</taxon>
        <taxon>Paraneoptera</taxon>
        <taxon>Thysanoptera</taxon>
        <taxon>Terebrantia</taxon>
        <taxon>Thripoidea</taxon>
        <taxon>Thripidae</taxon>
        <taxon>Frankliniella</taxon>
    </lineage>
</organism>
<evidence type="ECO:0000256" key="3">
    <source>
        <dbReference type="ARBA" id="ARBA00022737"/>
    </source>
</evidence>
<feature type="compositionally biased region" description="Polar residues" evidence="5">
    <location>
        <begin position="1"/>
        <end position="10"/>
    </location>
</feature>
<feature type="compositionally biased region" description="Polar residues" evidence="5">
    <location>
        <begin position="575"/>
        <end position="585"/>
    </location>
</feature>
<dbReference type="PANTHER" id="PTHR45973">
    <property type="entry name" value="PROTEIN PHOSPHATASE 1 REGULATORY SUBUNIT SDS22-RELATED"/>
    <property type="match status" value="1"/>
</dbReference>
<dbReference type="SUPFAM" id="SSF52058">
    <property type="entry name" value="L domain-like"/>
    <property type="match status" value="1"/>
</dbReference>
<protein>
    <recommendedName>
        <fullName evidence="4">Dynein axonemal assembly factor 1 homolog</fullName>
    </recommendedName>
</protein>
<keyword evidence="7" id="KW-1185">Reference proteome</keyword>
<dbReference type="Proteomes" id="UP001219518">
    <property type="component" value="Unassembled WGS sequence"/>
</dbReference>
<feature type="compositionally biased region" description="Low complexity" evidence="5">
    <location>
        <begin position="46"/>
        <end position="58"/>
    </location>
</feature>
<feature type="region of interest" description="Disordered" evidence="5">
    <location>
        <begin position="45"/>
        <end position="105"/>
    </location>
</feature>
<comment type="function">
    <text evidence="1">Cilium-specific protein required for cilia structures.</text>
</comment>
<evidence type="ECO:0000313" key="7">
    <source>
        <dbReference type="Proteomes" id="UP001219518"/>
    </source>
</evidence>
<sequence length="1009" mass="106555">MPVNKSNGGNQDKKRAFSIQGKPVAEGSAGGRGFLSVAPALPVLYAPGASGAPGPRAPRLARRSHSSVGAGAGASGALVAGAATPTLAPGPGPAPGEAADDGDLQSMHDGRLQVARTFKEKEKNPDRISLDRRGLTAVPLMPGESRVRLLSLQHNLITRMDSLSAAGLTLSRLVFLDIYDNQVDRISGLDSLDNLRVLLMGKNRIRKIEGLRRQTRLEVLDLHGNQITSVQGLSFLCELKVLNLAGNQIRTVGVTDLQGLRNLQELNLRRNRLRKLLGFGDTPHLVKLFLSNNELTSVEDVYSVAKATHLREVTIDGNPVAQGGDCVSFLVSYLPNLLMLSNLQITDPVRKAAMSWRSNKEAASSLFLQLGAGEPEGVVKREEVIFNARTNWELLRTQSCCGPGPWAGTTTGTPDVEHLHDAETDDKGGHQGPQTARGSSRAAAAAAGLPGTKQAAGAGGPPGGAGGAGGAAVGPSARVVSMLDRTDSKRRGPVRRTASQDTDTSSTNTSNSVEFFRLPPILAPLLGFPEEKQTSGEASEQQTAGPAAPAAPGATPGGAATSGVGPTRRPRRCDSLSSVEPNVDTSLSSLSGSSAEEESGDESEELPAPAAPAAPAATGPATPAPVEVQRTKSATPHRRAAPMYKPPPPRASTARPKPQQSSSAGLAASRVTTGLSAGAAGAAGGGVQGQLAATSSAPAAPAPPMGPTPSVAPASVSTAQGKTREQGGDYLVEISGRYLNVYGQGALRFIDRPWNSARAADVTIVRFNYINFNGLTAVLGRLKQRFPNAEHFIFRENNLACLGQLNALADIQGLTSLCVEEEGNPIVSKPWQGYAIYRLAHWGLRTINDVEVTEEMVAAAAAEFRGLSDLVLWSLPDSLLQPLLTRLRLDGARGHGAHAHGAALAQQQPHQLSARQWLWTADPALRTVVGKEALQWRRTSLTPDDLLWRHKGRVQLGALLDVAVSAVVKLRLLEREWPGVLQELVRDTLVDYSHLHAYMKKCMANLQRL</sequence>
<dbReference type="PROSITE" id="PS51450">
    <property type="entry name" value="LRR"/>
    <property type="match status" value="4"/>
</dbReference>
<dbReference type="InterPro" id="IPR032675">
    <property type="entry name" value="LRR_dom_sf"/>
</dbReference>
<feature type="compositionally biased region" description="Low complexity" evidence="5">
    <location>
        <begin position="501"/>
        <end position="512"/>
    </location>
</feature>
<dbReference type="AlphaFoldDB" id="A0AAE1LLQ8"/>
<evidence type="ECO:0000256" key="5">
    <source>
        <dbReference type="SAM" id="MobiDB-lite"/>
    </source>
</evidence>
<feature type="compositionally biased region" description="Acidic residues" evidence="5">
    <location>
        <begin position="595"/>
        <end position="605"/>
    </location>
</feature>
<comment type="caution">
    <text evidence="6">The sequence shown here is derived from an EMBL/GenBank/DDBJ whole genome shotgun (WGS) entry which is preliminary data.</text>
</comment>
<dbReference type="InterPro" id="IPR050576">
    <property type="entry name" value="Cilia_flagella_integrity"/>
</dbReference>
<evidence type="ECO:0000256" key="1">
    <source>
        <dbReference type="ARBA" id="ARBA00003843"/>
    </source>
</evidence>
<dbReference type="Gene3D" id="3.80.10.10">
    <property type="entry name" value="Ribonuclease Inhibitor"/>
    <property type="match status" value="3"/>
</dbReference>
<evidence type="ECO:0000256" key="4">
    <source>
        <dbReference type="ARBA" id="ARBA00024433"/>
    </source>
</evidence>
<feature type="compositionally biased region" description="Basic and acidic residues" evidence="5">
    <location>
        <begin position="415"/>
        <end position="429"/>
    </location>
</feature>
<feature type="compositionally biased region" description="Low complexity" evidence="5">
    <location>
        <begin position="402"/>
        <end position="414"/>
    </location>
</feature>
<feature type="compositionally biased region" description="Low complexity" evidence="5">
    <location>
        <begin position="436"/>
        <end position="448"/>
    </location>
</feature>
<feature type="region of interest" description="Disordered" evidence="5">
    <location>
        <begin position="401"/>
        <end position="515"/>
    </location>
</feature>
<keyword evidence="2" id="KW-0433">Leucine-rich repeat</keyword>
<feature type="compositionally biased region" description="Gly residues" evidence="5">
    <location>
        <begin position="457"/>
        <end position="472"/>
    </location>
</feature>
<feature type="compositionally biased region" description="Low complexity" evidence="5">
    <location>
        <begin position="606"/>
        <end position="625"/>
    </location>
</feature>
<dbReference type="PANTHER" id="PTHR45973:SF8">
    <property type="entry name" value="LEUCINE-RICH REPEAT-CONTAINING PROTEIN 49"/>
    <property type="match status" value="1"/>
</dbReference>
<reference evidence="6" key="2">
    <citation type="journal article" date="2023" name="BMC Genomics">
        <title>Pest status, molecular evolution, and epigenetic factors derived from the genome assembly of Frankliniella fusca, a thysanopteran phytovirus vector.</title>
        <authorList>
            <person name="Catto M.A."/>
            <person name="Labadie P.E."/>
            <person name="Jacobson A.L."/>
            <person name="Kennedy G.G."/>
            <person name="Srinivasan R."/>
            <person name="Hunt B.G."/>
        </authorList>
    </citation>
    <scope>NUCLEOTIDE SEQUENCE</scope>
    <source>
        <strain evidence="6">PL_HMW_Pooled</strain>
    </source>
</reference>
<reference evidence="6" key="1">
    <citation type="submission" date="2021-07" db="EMBL/GenBank/DDBJ databases">
        <authorList>
            <person name="Catto M.A."/>
            <person name="Jacobson A."/>
            <person name="Kennedy G."/>
            <person name="Labadie P."/>
            <person name="Hunt B.G."/>
            <person name="Srinivasan R."/>
        </authorList>
    </citation>
    <scope>NUCLEOTIDE SEQUENCE</scope>
    <source>
        <strain evidence="6">PL_HMW_Pooled</strain>
        <tissue evidence="6">Head</tissue>
    </source>
</reference>
<dbReference type="Pfam" id="PF13855">
    <property type="entry name" value="LRR_8"/>
    <property type="match status" value="1"/>
</dbReference>
<keyword evidence="3" id="KW-0677">Repeat</keyword>
<accession>A0AAE1LLQ8</accession>
<evidence type="ECO:0000313" key="6">
    <source>
        <dbReference type="EMBL" id="KAK3924921.1"/>
    </source>
</evidence>
<dbReference type="InterPro" id="IPR003591">
    <property type="entry name" value="Leu-rich_rpt_typical-subtyp"/>
</dbReference>
<dbReference type="InterPro" id="IPR001611">
    <property type="entry name" value="Leu-rich_rpt"/>
</dbReference>
<dbReference type="SMART" id="SM00365">
    <property type="entry name" value="LRR_SD22"/>
    <property type="match status" value="6"/>
</dbReference>
<feature type="region of interest" description="Disordered" evidence="5">
    <location>
        <begin position="531"/>
        <end position="669"/>
    </location>
</feature>
<name>A0AAE1LLQ8_9NEOP</name>
<feature type="region of interest" description="Disordered" evidence="5">
    <location>
        <begin position="694"/>
        <end position="723"/>
    </location>
</feature>
<dbReference type="EMBL" id="JAHWGI010001208">
    <property type="protein sequence ID" value="KAK3924921.1"/>
    <property type="molecule type" value="Genomic_DNA"/>
</dbReference>
<gene>
    <name evidence="6" type="ORF">KUF71_013194</name>
</gene>
<feature type="compositionally biased region" description="Low complexity" evidence="5">
    <location>
        <begin position="75"/>
        <end position="87"/>
    </location>
</feature>
<evidence type="ECO:0000256" key="2">
    <source>
        <dbReference type="ARBA" id="ARBA00022614"/>
    </source>
</evidence>
<feature type="region of interest" description="Disordered" evidence="5">
    <location>
        <begin position="1"/>
        <end position="32"/>
    </location>
</feature>
<dbReference type="SMART" id="SM00369">
    <property type="entry name" value="LRR_TYP"/>
    <property type="match status" value="4"/>
</dbReference>
<feature type="compositionally biased region" description="Low complexity" evidence="5">
    <location>
        <begin position="543"/>
        <end position="567"/>
    </location>
</feature>